<reference evidence="2 3" key="1">
    <citation type="submission" date="2023-07" db="EMBL/GenBank/DDBJ databases">
        <title>Genomic Encyclopedia of Type Strains, Phase IV (KMG-IV): sequencing the most valuable type-strain genomes for metagenomic binning, comparative biology and taxonomic classification.</title>
        <authorList>
            <person name="Goeker M."/>
        </authorList>
    </citation>
    <scope>NUCLEOTIDE SEQUENCE [LARGE SCALE GENOMIC DNA]</scope>
    <source>
        <strain evidence="2 3">DSM 19013</strain>
    </source>
</reference>
<sequence>MRRRELEREGSDVILMSVLTDEAVLPHEGSPPRLANPANQGFVGAGLPLAPSRPDS</sequence>
<dbReference type="Proteomes" id="UP001231124">
    <property type="component" value="Unassembled WGS sequence"/>
</dbReference>
<gene>
    <name evidence="2" type="ORF">QO012_003304</name>
</gene>
<protein>
    <submittedName>
        <fullName evidence="2">Uncharacterized protein</fullName>
    </submittedName>
</protein>
<evidence type="ECO:0000256" key="1">
    <source>
        <dbReference type="SAM" id="MobiDB-lite"/>
    </source>
</evidence>
<proteinExistence type="predicted"/>
<comment type="caution">
    <text evidence="2">The sequence shown here is derived from an EMBL/GenBank/DDBJ whole genome shotgun (WGS) entry which is preliminary data.</text>
</comment>
<keyword evidence="3" id="KW-1185">Reference proteome</keyword>
<name>A0ABU0I2F8_9HYPH</name>
<evidence type="ECO:0000313" key="3">
    <source>
        <dbReference type="Proteomes" id="UP001231124"/>
    </source>
</evidence>
<evidence type="ECO:0000313" key="2">
    <source>
        <dbReference type="EMBL" id="MDQ0448792.1"/>
    </source>
</evidence>
<accession>A0ABU0I2F8</accession>
<feature type="region of interest" description="Disordered" evidence="1">
    <location>
        <begin position="27"/>
        <end position="56"/>
    </location>
</feature>
<dbReference type="EMBL" id="JAUSVP010000010">
    <property type="protein sequence ID" value="MDQ0448792.1"/>
    <property type="molecule type" value="Genomic_DNA"/>
</dbReference>
<organism evidence="2 3">
    <name type="scientific">Methylobacterium aerolatum</name>
    <dbReference type="NCBI Taxonomy" id="418708"/>
    <lineage>
        <taxon>Bacteria</taxon>
        <taxon>Pseudomonadati</taxon>
        <taxon>Pseudomonadota</taxon>
        <taxon>Alphaproteobacteria</taxon>
        <taxon>Hyphomicrobiales</taxon>
        <taxon>Methylobacteriaceae</taxon>
        <taxon>Methylobacterium</taxon>
    </lineage>
</organism>